<dbReference type="GO" id="GO:0051301">
    <property type="term" value="P:cell division"/>
    <property type="evidence" value="ECO:0007669"/>
    <property type="project" value="UniProtKB-KW"/>
</dbReference>
<dbReference type="Proteomes" id="UP000637704">
    <property type="component" value="Unassembled WGS sequence"/>
</dbReference>
<evidence type="ECO:0000256" key="11">
    <source>
        <dbReference type="ARBA" id="ARBA00023306"/>
    </source>
</evidence>
<proteinExistence type="inferred from homology"/>
<dbReference type="GO" id="GO:0008017">
    <property type="term" value="F:microtubule binding"/>
    <property type="evidence" value="ECO:0007669"/>
    <property type="project" value="InterPro"/>
</dbReference>
<name>A0A851XTK3_EOLRO</name>
<keyword evidence="4" id="KW-0158">Chromosome</keyword>
<keyword evidence="8" id="KW-0498">Mitosis</keyword>
<evidence type="ECO:0000313" key="15">
    <source>
        <dbReference type="EMBL" id="NXD70214.1"/>
    </source>
</evidence>
<evidence type="ECO:0000259" key="14">
    <source>
        <dbReference type="Pfam" id="PF16740"/>
    </source>
</evidence>
<evidence type="ECO:0000256" key="13">
    <source>
        <dbReference type="ARBA" id="ARBA00029651"/>
    </source>
</evidence>
<sequence>FQKAESDLDYIRHRLEFEILKSLPEDLAPEENPVALLEEISVVKSRYKTLCMQLKKASIEQRESIKRISAALVNTMKIVRVLKQHVGLE</sequence>
<evidence type="ECO:0000256" key="2">
    <source>
        <dbReference type="ARBA" id="ARBA00004629"/>
    </source>
</evidence>
<evidence type="ECO:0000256" key="10">
    <source>
        <dbReference type="ARBA" id="ARBA00023212"/>
    </source>
</evidence>
<dbReference type="GO" id="GO:0000940">
    <property type="term" value="C:outer kinetochore"/>
    <property type="evidence" value="ECO:0007669"/>
    <property type="project" value="InterPro"/>
</dbReference>
<keyword evidence="9" id="KW-0995">Kinetochore</keyword>
<comment type="subcellular location">
    <subcellularLocation>
        <location evidence="2">Chromosome</location>
        <location evidence="2">Centromere</location>
        <location evidence="2">Kinetochore</location>
    </subcellularLocation>
    <subcellularLocation>
        <location evidence="1">Cytoplasm</location>
        <location evidence="1">Cytoskeleton</location>
        <location evidence="1">Spindle</location>
    </subcellularLocation>
</comment>
<dbReference type="InterPro" id="IPR042091">
    <property type="entry name" value="Ska2_N"/>
</dbReference>
<comment type="caution">
    <text evidence="15">The sequence shown here is derived from an EMBL/GenBank/DDBJ whole genome shotgun (WGS) entry which is preliminary data.</text>
</comment>
<evidence type="ECO:0000256" key="4">
    <source>
        <dbReference type="ARBA" id="ARBA00022454"/>
    </source>
</evidence>
<comment type="similarity">
    <text evidence="3">Belongs to the SKA2 family.</text>
</comment>
<dbReference type="InterPro" id="IPR026762">
    <property type="entry name" value="Ska2"/>
</dbReference>
<keyword evidence="12" id="KW-0137">Centromere</keyword>
<dbReference type="GO" id="GO:0005876">
    <property type="term" value="C:spindle microtubule"/>
    <property type="evidence" value="ECO:0007669"/>
    <property type="project" value="InterPro"/>
</dbReference>
<evidence type="ECO:0000256" key="7">
    <source>
        <dbReference type="ARBA" id="ARBA00022701"/>
    </source>
</evidence>
<evidence type="ECO:0000256" key="1">
    <source>
        <dbReference type="ARBA" id="ARBA00004186"/>
    </source>
</evidence>
<dbReference type="EMBL" id="WBNI01000940">
    <property type="protein sequence ID" value="NXD70214.1"/>
    <property type="molecule type" value="Genomic_DNA"/>
</dbReference>
<keyword evidence="7" id="KW-0493">Microtubule</keyword>
<keyword evidence="11" id="KW-0131">Cell cycle</keyword>
<dbReference type="PANTHER" id="PTHR32017:SF3">
    <property type="entry name" value="SPINDLE AND KINETOCHORE-ASSOCIATED PROTEIN 2"/>
    <property type="match status" value="1"/>
</dbReference>
<dbReference type="Gene3D" id="6.10.250.1380">
    <property type="match status" value="1"/>
</dbReference>
<dbReference type="PANTHER" id="PTHR32017">
    <property type="entry name" value="SPINDLE AND KINETOCHORE-ASSOCIATED PROTEIN 2"/>
    <property type="match status" value="1"/>
</dbReference>
<protein>
    <recommendedName>
        <fullName evidence="13">Protein FAM33A</fullName>
    </recommendedName>
</protein>
<evidence type="ECO:0000256" key="9">
    <source>
        <dbReference type="ARBA" id="ARBA00022838"/>
    </source>
</evidence>
<organism evidence="15 16">
    <name type="scientific">Eolophus roseicapilla</name>
    <name type="common">Galah cockatoo</name>
    <name type="synonym">Cacatua roseicapilla</name>
    <dbReference type="NCBI Taxonomy" id="176039"/>
    <lineage>
        <taxon>Eukaryota</taxon>
        <taxon>Metazoa</taxon>
        <taxon>Chordata</taxon>
        <taxon>Craniata</taxon>
        <taxon>Vertebrata</taxon>
        <taxon>Euteleostomi</taxon>
        <taxon>Archelosauria</taxon>
        <taxon>Archosauria</taxon>
        <taxon>Dinosauria</taxon>
        <taxon>Saurischia</taxon>
        <taxon>Theropoda</taxon>
        <taxon>Coelurosauria</taxon>
        <taxon>Aves</taxon>
        <taxon>Neognathae</taxon>
        <taxon>Neoaves</taxon>
        <taxon>Telluraves</taxon>
        <taxon>Australaves</taxon>
        <taxon>Psittaciformes</taxon>
        <taxon>Cacatuidae</taxon>
        <taxon>Eolophus</taxon>
    </lineage>
</organism>
<dbReference type="AlphaFoldDB" id="A0A851XTK3"/>
<feature type="non-terminal residue" evidence="15">
    <location>
        <position position="89"/>
    </location>
</feature>
<dbReference type="Pfam" id="PF16740">
    <property type="entry name" value="SKA2"/>
    <property type="match status" value="1"/>
</dbReference>
<gene>
    <name evidence="15" type="primary">Ska2</name>
    <name evidence="15" type="ORF">EOLROS_R08348</name>
</gene>
<evidence type="ECO:0000256" key="8">
    <source>
        <dbReference type="ARBA" id="ARBA00022776"/>
    </source>
</evidence>
<dbReference type="GO" id="GO:0007059">
    <property type="term" value="P:chromosome segregation"/>
    <property type="evidence" value="ECO:0007669"/>
    <property type="project" value="InterPro"/>
</dbReference>
<feature type="domain" description="Ska2 N-terminal" evidence="14">
    <location>
        <begin position="1"/>
        <end position="88"/>
    </location>
</feature>
<accession>A0A851XTK3</accession>
<reference evidence="15" key="1">
    <citation type="submission" date="2019-09" db="EMBL/GenBank/DDBJ databases">
        <title>Bird 10,000 Genomes (B10K) Project - Family phase.</title>
        <authorList>
            <person name="Zhang G."/>
        </authorList>
    </citation>
    <scope>NUCLEOTIDE SEQUENCE</scope>
    <source>
        <strain evidence="15">B10K-DU-025-06</strain>
        <tissue evidence="15">Mixed tissue sample</tissue>
    </source>
</reference>
<evidence type="ECO:0000313" key="16">
    <source>
        <dbReference type="Proteomes" id="UP000637704"/>
    </source>
</evidence>
<keyword evidence="6" id="KW-0132">Cell division</keyword>
<keyword evidence="16" id="KW-1185">Reference proteome</keyword>
<evidence type="ECO:0000256" key="5">
    <source>
        <dbReference type="ARBA" id="ARBA00022490"/>
    </source>
</evidence>
<evidence type="ECO:0000256" key="12">
    <source>
        <dbReference type="ARBA" id="ARBA00023328"/>
    </source>
</evidence>
<feature type="non-terminal residue" evidence="15">
    <location>
        <position position="1"/>
    </location>
</feature>
<evidence type="ECO:0000256" key="3">
    <source>
        <dbReference type="ARBA" id="ARBA00010684"/>
    </source>
</evidence>
<evidence type="ECO:0000256" key="6">
    <source>
        <dbReference type="ARBA" id="ARBA00022618"/>
    </source>
</evidence>
<keyword evidence="5" id="KW-0963">Cytoplasm</keyword>
<keyword evidence="10" id="KW-0206">Cytoskeleton</keyword>
<dbReference type="GO" id="GO:0000278">
    <property type="term" value="P:mitotic cell cycle"/>
    <property type="evidence" value="ECO:0007669"/>
    <property type="project" value="TreeGrafter"/>
</dbReference>